<dbReference type="OrthoDB" id="422427at2759"/>
<feature type="domain" description="PCI" evidence="8">
    <location>
        <begin position="267"/>
        <end position="437"/>
    </location>
</feature>
<comment type="similarity">
    <text evidence="3">Belongs to the CSN1 family.</text>
</comment>
<evidence type="ECO:0000256" key="1">
    <source>
        <dbReference type="ARBA" id="ARBA00004123"/>
    </source>
</evidence>
<dbReference type="GO" id="GO:0005737">
    <property type="term" value="C:cytoplasm"/>
    <property type="evidence" value="ECO:0007669"/>
    <property type="project" value="UniProtKB-SubCell"/>
</dbReference>
<evidence type="ECO:0000256" key="2">
    <source>
        <dbReference type="ARBA" id="ARBA00004496"/>
    </source>
</evidence>
<evidence type="ECO:0000259" key="8">
    <source>
        <dbReference type="PROSITE" id="PS50250"/>
    </source>
</evidence>
<name>A0A9P6B7B2_9AGAM</name>
<keyword evidence="4" id="KW-0963">Cytoplasm</keyword>
<comment type="caution">
    <text evidence="9">The sequence shown here is derived from an EMBL/GenBank/DDBJ whole genome shotgun (WGS) entry which is preliminary data.</text>
</comment>
<proteinExistence type="inferred from homology"/>
<dbReference type="Pfam" id="PF10602">
    <property type="entry name" value="RPN7"/>
    <property type="match status" value="1"/>
</dbReference>
<evidence type="ECO:0000256" key="3">
    <source>
        <dbReference type="ARBA" id="ARBA00008793"/>
    </source>
</evidence>
<dbReference type="PANTHER" id="PTHR14145">
    <property type="entry name" value="26S PROTESOME SUBUNIT 6"/>
    <property type="match status" value="1"/>
</dbReference>
<dbReference type="SUPFAM" id="SSF46785">
    <property type="entry name" value="Winged helix' DNA-binding domain"/>
    <property type="match status" value="1"/>
</dbReference>
<evidence type="ECO:0000256" key="4">
    <source>
        <dbReference type="ARBA" id="ARBA00022490"/>
    </source>
</evidence>
<dbReference type="GO" id="GO:0008180">
    <property type="term" value="C:COP9 signalosome"/>
    <property type="evidence" value="ECO:0007669"/>
    <property type="project" value="UniProtKB-KW"/>
</dbReference>
<comment type="subcellular location">
    <subcellularLocation>
        <location evidence="2">Cytoplasm</location>
    </subcellularLocation>
    <subcellularLocation>
        <location evidence="1">Nucleus</location>
    </subcellularLocation>
</comment>
<dbReference type="InterPro" id="IPR045135">
    <property type="entry name" value="Rpn7_N"/>
</dbReference>
<evidence type="ECO:0000256" key="5">
    <source>
        <dbReference type="ARBA" id="ARBA00022790"/>
    </source>
</evidence>
<organism evidence="9 10">
    <name type="scientific">Hydnum rufescens UP504</name>
    <dbReference type="NCBI Taxonomy" id="1448309"/>
    <lineage>
        <taxon>Eukaryota</taxon>
        <taxon>Fungi</taxon>
        <taxon>Dikarya</taxon>
        <taxon>Basidiomycota</taxon>
        <taxon>Agaricomycotina</taxon>
        <taxon>Agaricomycetes</taxon>
        <taxon>Cantharellales</taxon>
        <taxon>Hydnaceae</taxon>
        <taxon>Hydnum</taxon>
    </lineage>
</organism>
<reference evidence="9" key="1">
    <citation type="journal article" date="2020" name="Nat. Commun.">
        <title>Large-scale genome sequencing of mycorrhizal fungi provides insights into the early evolution of symbiotic traits.</title>
        <authorList>
            <person name="Miyauchi S."/>
            <person name="Kiss E."/>
            <person name="Kuo A."/>
            <person name="Drula E."/>
            <person name="Kohler A."/>
            <person name="Sanchez-Garcia M."/>
            <person name="Morin E."/>
            <person name="Andreopoulos B."/>
            <person name="Barry K.W."/>
            <person name="Bonito G."/>
            <person name="Buee M."/>
            <person name="Carver A."/>
            <person name="Chen C."/>
            <person name="Cichocki N."/>
            <person name="Clum A."/>
            <person name="Culley D."/>
            <person name="Crous P.W."/>
            <person name="Fauchery L."/>
            <person name="Girlanda M."/>
            <person name="Hayes R.D."/>
            <person name="Keri Z."/>
            <person name="LaButti K."/>
            <person name="Lipzen A."/>
            <person name="Lombard V."/>
            <person name="Magnuson J."/>
            <person name="Maillard F."/>
            <person name="Murat C."/>
            <person name="Nolan M."/>
            <person name="Ohm R.A."/>
            <person name="Pangilinan J."/>
            <person name="Pereira M.F."/>
            <person name="Perotto S."/>
            <person name="Peter M."/>
            <person name="Pfister S."/>
            <person name="Riley R."/>
            <person name="Sitrit Y."/>
            <person name="Stielow J.B."/>
            <person name="Szollosi G."/>
            <person name="Zifcakova L."/>
            <person name="Stursova M."/>
            <person name="Spatafora J.W."/>
            <person name="Tedersoo L."/>
            <person name="Vaario L.M."/>
            <person name="Yamada A."/>
            <person name="Yan M."/>
            <person name="Wang P."/>
            <person name="Xu J."/>
            <person name="Bruns T."/>
            <person name="Baldrian P."/>
            <person name="Vilgalys R."/>
            <person name="Dunand C."/>
            <person name="Henrissat B."/>
            <person name="Grigoriev I.V."/>
            <person name="Hibbett D."/>
            <person name="Nagy L.G."/>
            <person name="Martin F.M."/>
        </authorList>
    </citation>
    <scope>NUCLEOTIDE SEQUENCE</scope>
    <source>
        <strain evidence="9">UP504</strain>
    </source>
</reference>
<dbReference type="Gene3D" id="1.25.40.570">
    <property type="match status" value="1"/>
</dbReference>
<evidence type="ECO:0000256" key="7">
    <source>
        <dbReference type="SAM" id="MobiDB-lite"/>
    </source>
</evidence>
<accession>A0A9P6B7B2</accession>
<evidence type="ECO:0000313" key="9">
    <source>
        <dbReference type="EMBL" id="KAF9518747.1"/>
    </source>
</evidence>
<dbReference type="EMBL" id="MU128922">
    <property type="protein sequence ID" value="KAF9518747.1"/>
    <property type="molecule type" value="Genomic_DNA"/>
</dbReference>
<dbReference type="Pfam" id="PF01399">
    <property type="entry name" value="PCI"/>
    <property type="match status" value="1"/>
</dbReference>
<feature type="region of interest" description="Disordered" evidence="7">
    <location>
        <begin position="474"/>
        <end position="496"/>
    </location>
</feature>
<feature type="region of interest" description="Disordered" evidence="7">
    <location>
        <begin position="1"/>
        <end position="27"/>
    </location>
</feature>
<dbReference type="Proteomes" id="UP000886523">
    <property type="component" value="Unassembled WGS sequence"/>
</dbReference>
<protein>
    <recommendedName>
        <fullName evidence="8">PCI domain-containing protein</fullName>
    </recommendedName>
</protein>
<dbReference type="InterPro" id="IPR019585">
    <property type="entry name" value="Rpn7/CSN1"/>
</dbReference>
<keyword evidence="6" id="KW-0539">Nucleus</keyword>
<dbReference type="InterPro" id="IPR036390">
    <property type="entry name" value="WH_DNA-bd_sf"/>
</dbReference>
<keyword evidence="10" id="KW-1185">Reference proteome</keyword>
<dbReference type="InterPro" id="IPR000717">
    <property type="entry name" value="PCI_dom"/>
</dbReference>
<dbReference type="PANTHER" id="PTHR14145:SF2">
    <property type="entry name" value="COP9 SIGNALOSOME COMPLEX SUBUNIT 1"/>
    <property type="match status" value="1"/>
</dbReference>
<evidence type="ECO:0000256" key="6">
    <source>
        <dbReference type="ARBA" id="ARBA00023242"/>
    </source>
</evidence>
<gene>
    <name evidence="9" type="ORF">BS47DRAFT_1337872</name>
</gene>
<dbReference type="PROSITE" id="PS50250">
    <property type="entry name" value="PCI"/>
    <property type="match status" value="1"/>
</dbReference>
<dbReference type="SMART" id="SM00088">
    <property type="entry name" value="PINT"/>
    <property type="match status" value="1"/>
</dbReference>
<keyword evidence="5" id="KW-0736">Signalosome</keyword>
<dbReference type="AlphaFoldDB" id="A0A9P6B7B2"/>
<evidence type="ECO:0000313" key="10">
    <source>
        <dbReference type="Proteomes" id="UP000886523"/>
    </source>
</evidence>
<sequence length="496" mass="55875">MASEVLAGEPLASYSGTAPAEPRNTKSKRRNVVISDAHPFDLEVYISQYTGRAAINRLRFIADECEQLAPQALQRAIQLIIQTRDASLYQRTVHEFNSRPSAADVIPYNSEWAEMTHAQNTSERERLETELKTYTSNMIKESIRMGHRELGDHYWSVGDYSQSLKHYNKSREFCTTNQHVLEYSLTALQLLLEHCDYSHIAAYIFKAEAAFAPPEGSKDSSKKSTVIHPPGSAAAAAAASAAANPDREKAQAKIDYANGIAFMAQGHYEKAAFAFSKLNRSLDDWFGTVVAPADIAIYGTLCAIVSMTRSSIKVNYHENESFGYFLEQEPYARELLDAFMNSRFSVVLDLLDRNSSRHLLDIHLNRHVSGITNEIRERSVVLYFQPFATVQLEKMSSAFGMSVSEMEILAAHLIQDGRIKARIDSKNKVLVVKENDPRVALYRRAFKTARDTQKLTEKLLFRMRLMQADLIVKAPKRDNHPSQQQIPSQFGSEVAP</sequence>
<feature type="compositionally biased region" description="Polar residues" evidence="7">
    <location>
        <begin position="481"/>
        <end position="496"/>
    </location>
</feature>